<feature type="compositionally biased region" description="Polar residues" evidence="1">
    <location>
        <begin position="94"/>
        <end position="119"/>
    </location>
</feature>
<feature type="compositionally biased region" description="Polar residues" evidence="1">
    <location>
        <begin position="426"/>
        <end position="452"/>
    </location>
</feature>
<reference evidence="2" key="1">
    <citation type="submission" date="2021-05" db="EMBL/GenBank/DDBJ databases">
        <authorList>
            <person name="Stam R."/>
        </authorList>
    </citation>
    <scope>NUCLEOTIDE SEQUENCE</scope>
    <source>
        <strain evidence="2">CS162</strain>
    </source>
</reference>
<dbReference type="RefSeq" id="XP_043174963.1">
    <property type="nucleotide sequence ID" value="XM_043319028.1"/>
</dbReference>
<feature type="region of interest" description="Disordered" evidence="1">
    <location>
        <begin position="52"/>
        <end position="243"/>
    </location>
</feature>
<feature type="region of interest" description="Disordered" evidence="1">
    <location>
        <begin position="405"/>
        <end position="452"/>
    </location>
</feature>
<feature type="compositionally biased region" description="Low complexity" evidence="1">
    <location>
        <begin position="585"/>
        <end position="596"/>
    </location>
</feature>
<feature type="compositionally biased region" description="Low complexity" evidence="1">
    <location>
        <begin position="407"/>
        <end position="423"/>
    </location>
</feature>
<evidence type="ECO:0000313" key="2">
    <source>
        <dbReference type="EMBL" id="CAG5185721.1"/>
    </source>
</evidence>
<accession>A0A8J2IB60</accession>
<dbReference type="Proteomes" id="UP000676310">
    <property type="component" value="Unassembled WGS sequence"/>
</dbReference>
<dbReference type="OrthoDB" id="194139at2759"/>
<feature type="compositionally biased region" description="Basic residues" evidence="1">
    <location>
        <begin position="12"/>
        <end position="26"/>
    </location>
</feature>
<feature type="region of interest" description="Disordered" evidence="1">
    <location>
        <begin position="884"/>
        <end position="1139"/>
    </location>
</feature>
<feature type="compositionally biased region" description="Basic and acidic residues" evidence="1">
    <location>
        <begin position="58"/>
        <end position="71"/>
    </location>
</feature>
<evidence type="ECO:0000313" key="3">
    <source>
        <dbReference type="Proteomes" id="UP000676310"/>
    </source>
</evidence>
<dbReference type="GeneID" id="67011652"/>
<feature type="compositionally biased region" description="Polar residues" evidence="1">
    <location>
        <begin position="72"/>
        <end position="86"/>
    </location>
</feature>
<feature type="compositionally biased region" description="Polar residues" evidence="1">
    <location>
        <begin position="146"/>
        <end position="178"/>
    </location>
</feature>
<feature type="compositionally biased region" description="Polar residues" evidence="1">
    <location>
        <begin position="708"/>
        <end position="723"/>
    </location>
</feature>
<feature type="compositionally biased region" description="Basic and acidic residues" evidence="1">
    <location>
        <begin position="893"/>
        <end position="922"/>
    </location>
</feature>
<sequence>MLARANSDAGTRLRRSKSASTAHKRPNSITEPLDLDTIKQQALAAATTAFARAQAQDAADRTAKRSSEVARSKSNVSRKSLTSQGSYFPPRGSSFRSLQRSNAEQIRSTNRLSQSSTESMEQKTEQFPPLYPTPSVHGSLSVPRHLSTQPSITLSENTRPNSQLKSYRQNTSSSITSQRIRKARSMYYASSVQTGSPIARPPSKYLTTPSPGNIGPALEPSSLPLPSRTLRPSPLAGPRMPVTIGPDTTLDKVRDEYLQGFQQKALKHKPSMFLAPFKKRQEKRKDKGKRVVSEAHSFPTSDRQTPDESTMDPAIIAFMPAQELKENRSFSGSLKSKIKKVFRRTSGKSTNLPVQQIDASRDYFHTAYYSPPSAKDTLGIPVPNEETLQHIRARTPSLEGTYPIFLRSGSRTDSTGSGRSNRSLHSEANATNVSASRATSWGTSTTSDTLTQRAMKRMTVIHESKDSIGSEADRVASVSASRKKSLPLPPLASFRDPMPMEILTEESLTPVDPKRIFSALMKEIGSSRSQSPPSPDKRTPGAESDVFESSTTKLFSHSQELCSNSSHNLRSSIDLGHRPPSRRPATSQSAQSKTSTIRSFGRAIKSTIRTVTPIGQHSTPAPDAKNRVHSAKGEQQRNGWVHSSATTPESDDNQNESDGDERNCAVQVFTPSPSQIEKRVEKAEERWKTPLEAAEHLHFPRETDRTYESTTFARRTQKQLKSSVQHDVKAESGPSVVGHNMSRLPISPEASTSPASRIAMTPMSPSIYSRDTDGVSILPNDSIISFGGHSELDQSHNGGSAVISTSQSVRSYVVGTPSPQRRGSTRTSRDWRAWFSHEISSMELSSQEDLRIHDQYTKPSKKVRSISIRTSHTEHEDTTVVLRGSLNVTTPRPDAEHSAKTIDLHIHGRLDRPASKHGENHGVKAANSPTEKSPSPFDTHNSSTRSYTPVGQIFDTTGHQKPTLHELTSLSDKNRPLSRLKSQASMPLSAFKTPKSPSMNDRFPFLDTGRHSSSNSLSSRHSKSPTVMHVPIRSQPSPKLTPGSKATTNVSTPATNETSQRVPNTTLRGTDAQAKRKENATPPSIRSQKNPTVSPLGLSTRPNSQKLLCSSTTPRHSPGISQHHTPEGNEVKQNPSPAAIPFRPRIRATLRPMSPEKLARRSRSAFDLRGAHNMGRPIVIDLAKVSPLPNSDPRHPTLHLTTSLSTLAMSKEPDPDSISVGRVIDTVLGGERNGSVTPGQRMADRFLMQRKSTSALDGSAKRLRGGLVLVREDTPAFL</sequence>
<feature type="compositionally biased region" description="Polar residues" evidence="1">
    <location>
        <begin position="1100"/>
        <end position="1123"/>
    </location>
</feature>
<feature type="region of interest" description="Disordered" evidence="1">
    <location>
        <begin position="279"/>
        <end position="309"/>
    </location>
</feature>
<feature type="region of interest" description="Disordered" evidence="1">
    <location>
        <begin position="701"/>
        <end position="757"/>
    </location>
</feature>
<feature type="compositionally biased region" description="Polar residues" evidence="1">
    <location>
        <begin position="1081"/>
        <end position="1093"/>
    </location>
</feature>
<proteinExistence type="predicted"/>
<feature type="compositionally biased region" description="Polar residues" evidence="1">
    <location>
        <begin position="607"/>
        <end position="619"/>
    </location>
</feature>
<protein>
    <submittedName>
        <fullName evidence="2">Uncharacterized protein</fullName>
    </submittedName>
</protein>
<feature type="compositionally biased region" description="Polar residues" evidence="1">
    <location>
        <begin position="547"/>
        <end position="571"/>
    </location>
</feature>
<evidence type="ECO:0000256" key="1">
    <source>
        <dbReference type="SAM" id="MobiDB-lite"/>
    </source>
</evidence>
<feature type="compositionally biased region" description="Low complexity" evidence="1">
    <location>
        <begin position="220"/>
        <end position="234"/>
    </location>
</feature>
<feature type="compositionally biased region" description="Basic and acidic residues" evidence="1">
    <location>
        <begin position="283"/>
        <end position="293"/>
    </location>
</feature>
<gene>
    <name evidence="2" type="ORF">ALTATR162_LOCUS11386</name>
</gene>
<feature type="compositionally biased region" description="Acidic residues" evidence="1">
    <location>
        <begin position="649"/>
        <end position="659"/>
    </location>
</feature>
<feature type="compositionally biased region" description="Polar residues" evidence="1">
    <location>
        <begin position="927"/>
        <end position="971"/>
    </location>
</feature>
<comment type="caution">
    <text evidence="2">The sequence shown here is derived from an EMBL/GenBank/DDBJ whole genome shotgun (WGS) entry which is preliminary data.</text>
</comment>
<organism evidence="2 3">
    <name type="scientific">Alternaria atra</name>
    <dbReference type="NCBI Taxonomy" id="119953"/>
    <lineage>
        <taxon>Eukaryota</taxon>
        <taxon>Fungi</taxon>
        <taxon>Dikarya</taxon>
        <taxon>Ascomycota</taxon>
        <taxon>Pezizomycotina</taxon>
        <taxon>Dothideomycetes</taxon>
        <taxon>Pleosporomycetidae</taxon>
        <taxon>Pleosporales</taxon>
        <taxon>Pleosporineae</taxon>
        <taxon>Pleosporaceae</taxon>
        <taxon>Alternaria</taxon>
        <taxon>Alternaria sect. Ulocladioides</taxon>
    </lineage>
</organism>
<feature type="compositionally biased region" description="Polar residues" evidence="1">
    <location>
        <begin position="1034"/>
        <end position="1068"/>
    </location>
</feature>
<keyword evidence="3" id="KW-1185">Reference proteome</keyword>
<dbReference type="EMBL" id="CAJRGZ010000030">
    <property type="protein sequence ID" value="CAG5185721.1"/>
    <property type="molecule type" value="Genomic_DNA"/>
</dbReference>
<feature type="region of interest" description="Disordered" evidence="1">
    <location>
        <begin position="1"/>
        <end position="35"/>
    </location>
</feature>
<name>A0A8J2IB60_9PLEO</name>
<dbReference type="AlphaFoldDB" id="A0A8J2IB60"/>
<feature type="compositionally biased region" description="Polar residues" evidence="1">
    <location>
        <begin position="636"/>
        <end position="648"/>
    </location>
</feature>
<feature type="region of interest" description="Disordered" evidence="1">
    <location>
        <begin position="524"/>
        <end position="661"/>
    </location>
</feature>